<feature type="compositionally biased region" description="Basic and acidic residues" evidence="1">
    <location>
        <begin position="250"/>
        <end position="280"/>
    </location>
</feature>
<dbReference type="STRING" id="546364.SAMN04489730_1061"/>
<keyword evidence="3" id="KW-1185">Reference proteome</keyword>
<dbReference type="Proteomes" id="UP000182740">
    <property type="component" value="Unassembled WGS sequence"/>
</dbReference>
<feature type="region of interest" description="Disordered" evidence="1">
    <location>
        <begin position="442"/>
        <end position="461"/>
    </location>
</feature>
<evidence type="ECO:0000313" key="3">
    <source>
        <dbReference type="Proteomes" id="UP000182740"/>
    </source>
</evidence>
<proteinExistence type="predicted"/>
<protein>
    <submittedName>
        <fullName evidence="2">Uncharacterized protein</fullName>
    </submittedName>
</protein>
<sequence length="461" mass="51119">MRVSPHSDLRPYLRTLDAETLADLLHAQAERDPELRHSLELRAATQSGDVSEAHRLLDTAVTDGNVEYTAKIGAVLDTLQRMLDAGSRADLAPLARRTVDDISEVLEQSGDHAGDLGDRLERAVELYARACAARPPDPEKLADWILEVEFDGPGWPVLELAEFATALGERGLARIKSTVDDVLATGVSGHRRDVAERLREQLAEVRGDVDELVAILSAKPPRVDVSLKIVRVLRAAGRHSEAIAHAARALTHDKHPPEPASRDSDSDSETTRRRREFDDRPSRETYFALREAAQAEGKWTAQRRAALARLRELAAEGVEQADELARVLLEDGRPDEAWRACVRFGASPQLKLELAEQRAAEHPAETIPVFREHVEELIERKDPHAYREAARRLKLLRTLHKRAETADEFTAYLAALVETHRRKTRLITEIRAARIALPKAVTAGTPPRAGGAATRTPRKAS</sequence>
<reference evidence="3" key="1">
    <citation type="submission" date="2016-11" db="EMBL/GenBank/DDBJ databases">
        <authorList>
            <person name="Varghese N."/>
            <person name="Submissions S."/>
        </authorList>
    </citation>
    <scope>NUCLEOTIDE SEQUENCE [LARGE SCALE GENOMIC DNA]</scope>
    <source>
        <strain evidence="3">DSM 44671</strain>
    </source>
</reference>
<feature type="compositionally biased region" description="Low complexity" evidence="1">
    <location>
        <begin position="442"/>
        <end position="455"/>
    </location>
</feature>
<feature type="region of interest" description="Disordered" evidence="1">
    <location>
        <begin position="248"/>
        <end position="280"/>
    </location>
</feature>
<accession>A0A1K1PUQ9</accession>
<evidence type="ECO:0000313" key="2">
    <source>
        <dbReference type="EMBL" id="SFW51450.1"/>
    </source>
</evidence>
<dbReference type="AlphaFoldDB" id="A0A1K1PUQ9"/>
<gene>
    <name evidence="2" type="ORF">SAMN04489730_1061</name>
</gene>
<evidence type="ECO:0000256" key="1">
    <source>
        <dbReference type="SAM" id="MobiDB-lite"/>
    </source>
</evidence>
<dbReference type="EMBL" id="FPJG01000006">
    <property type="protein sequence ID" value="SFW51450.1"/>
    <property type="molecule type" value="Genomic_DNA"/>
</dbReference>
<name>A0A1K1PUQ9_9PSEU</name>
<organism evidence="2 3">
    <name type="scientific">Amycolatopsis australiensis</name>
    <dbReference type="NCBI Taxonomy" id="546364"/>
    <lineage>
        <taxon>Bacteria</taxon>
        <taxon>Bacillati</taxon>
        <taxon>Actinomycetota</taxon>
        <taxon>Actinomycetes</taxon>
        <taxon>Pseudonocardiales</taxon>
        <taxon>Pseudonocardiaceae</taxon>
        <taxon>Amycolatopsis</taxon>
    </lineage>
</organism>